<feature type="compositionally biased region" description="Basic and acidic residues" evidence="6">
    <location>
        <begin position="292"/>
        <end position="311"/>
    </location>
</feature>
<evidence type="ECO:0000313" key="8">
    <source>
        <dbReference type="EMBL" id="GLC24223.1"/>
    </source>
</evidence>
<dbReference type="Pfam" id="PF00154">
    <property type="entry name" value="RecA_N"/>
    <property type="match status" value="1"/>
</dbReference>
<evidence type="ECO:0000256" key="5">
    <source>
        <dbReference type="ARBA" id="ARBA00023172"/>
    </source>
</evidence>
<reference evidence="8" key="1">
    <citation type="submission" date="2022-08" db="EMBL/GenBank/DDBJ databases">
        <title>Draft genome sequencing of Roseisolibacter agri AW1220.</title>
        <authorList>
            <person name="Tobiishi Y."/>
            <person name="Tonouchi A."/>
        </authorList>
    </citation>
    <scope>NUCLEOTIDE SEQUENCE</scope>
    <source>
        <strain evidence="8">AW1220</strain>
    </source>
</reference>
<dbReference type="GO" id="GO:0006310">
    <property type="term" value="P:DNA recombination"/>
    <property type="evidence" value="ECO:0007669"/>
    <property type="project" value="UniProtKB-KW"/>
</dbReference>
<keyword evidence="9" id="KW-1185">Reference proteome</keyword>
<comment type="similarity">
    <text evidence="1">Belongs to the RecA family.</text>
</comment>
<evidence type="ECO:0000256" key="3">
    <source>
        <dbReference type="ARBA" id="ARBA00022741"/>
    </source>
</evidence>
<feature type="domain" description="RecA-like N-terminal" evidence="7">
    <location>
        <begin position="40"/>
        <end position="151"/>
    </location>
</feature>
<dbReference type="PANTHER" id="PTHR45900:SF1">
    <property type="entry name" value="MITOCHONDRIAL DNA REPAIR PROTEIN RECA HOMOLOG-RELATED"/>
    <property type="match status" value="1"/>
</dbReference>
<feature type="region of interest" description="Disordered" evidence="6">
    <location>
        <begin position="271"/>
        <end position="318"/>
    </location>
</feature>
<proteinExistence type="inferred from homology"/>
<dbReference type="InterPro" id="IPR027417">
    <property type="entry name" value="P-loop_NTPase"/>
</dbReference>
<feature type="compositionally biased region" description="Low complexity" evidence="6">
    <location>
        <begin position="271"/>
        <end position="291"/>
    </location>
</feature>
<evidence type="ECO:0000256" key="1">
    <source>
        <dbReference type="ARBA" id="ARBA00009391"/>
    </source>
</evidence>
<keyword evidence="3" id="KW-0547">Nucleotide-binding</keyword>
<dbReference type="InterPro" id="IPR049428">
    <property type="entry name" value="RecA-like_N"/>
</dbReference>
<dbReference type="RefSeq" id="WP_284348671.1">
    <property type="nucleotide sequence ID" value="NZ_BRXS01000001.1"/>
</dbReference>
<feature type="compositionally biased region" description="Low complexity" evidence="6">
    <location>
        <begin position="194"/>
        <end position="203"/>
    </location>
</feature>
<evidence type="ECO:0000256" key="4">
    <source>
        <dbReference type="ARBA" id="ARBA00022840"/>
    </source>
</evidence>
<dbReference type="GO" id="GO:0005524">
    <property type="term" value="F:ATP binding"/>
    <property type="evidence" value="ECO:0007669"/>
    <property type="project" value="UniProtKB-KW"/>
</dbReference>
<name>A0AA37V9A3_9BACT</name>
<dbReference type="Gene3D" id="3.40.50.300">
    <property type="entry name" value="P-loop containing nucleotide triphosphate hydrolases"/>
    <property type="match status" value="1"/>
</dbReference>
<organism evidence="8 9">
    <name type="scientific">Roseisolibacter agri</name>
    <dbReference type="NCBI Taxonomy" id="2014610"/>
    <lineage>
        <taxon>Bacteria</taxon>
        <taxon>Pseudomonadati</taxon>
        <taxon>Gemmatimonadota</taxon>
        <taxon>Gemmatimonadia</taxon>
        <taxon>Gemmatimonadales</taxon>
        <taxon>Gemmatimonadaceae</taxon>
        <taxon>Roseisolibacter</taxon>
    </lineage>
</organism>
<dbReference type="Proteomes" id="UP001161325">
    <property type="component" value="Unassembled WGS sequence"/>
</dbReference>
<sequence length="318" mass="32615">MSVAHALAVHAPVHAPDATPTSDVLDALRRRIADVVDGDTAPTQGFRTGVGALDAALQLTGGVPRGRLTELLGAAGSGVTTLARRLVGQALAASAWVAYVDATCTLAPRDWADTERLWVVRPPDAARAAWCADVLLRSGGFGLVVVDGAPVLSRAVAMRLLQLARDADAALVLVGTGSRASDLAGALRLRARAANAAPGAGERPPARRWRPESGGTWSVVQRAVITVEKGGTHRNVEVSCAVGVARCLCAHPEVPDRRPVARAAGRVVGSADGRPADGHAAGAGAPAAADGVSRDHAGRVADPVRRGRRCAEPALGRR</sequence>
<keyword evidence="4" id="KW-0067">ATP-binding</keyword>
<feature type="region of interest" description="Disordered" evidence="6">
    <location>
        <begin position="194"/>
        <end position="213"/>
    </location>
</feature>
<dbReference type="GO" id="GO:0006281">
    <property type="term" value="P:DNA repair"/>
    <property type="evidence" value="ECO:0007669"/>
    <property type="project" value="InterPro"/>
</dbReference>
<protein>
    <recommendedName>
        <fullName evidence="2">Protein RecA</fullName>
    </recommendedName>
</protein>
<dbReference type="InterPro" id="IPR013765">
    <property type="entry name" value="DNA_recomb/repair_RecA"/>
</dbReference>
<keyword evidence="5" id="KW-0233">DNA recombination</keyword>
<dbReference type="PANTHER" id="PTHR45900">
    <property type="entry name" value="RECA"/>
    <property type="match status" value="1"/>
</dbReference>
<gene>
    <name evidence="8" type="ORF">rosag_07360</name>
</gene>
<evidence type="ECO:0000256" key="2">
    <source>
        <dbReference type="ARBA" id="ARBA00015553"/>
    </source>
</evidence>
<dbReference type="SUPFAM" id="SSF52540">
    <property type="entry name" value="P-loop containing nucleoside triphosphate hydrolases"/>
    <property type="match status" value="1"/>
</dbReference>
<dbReference type="EMBL" id="BRXS01000001">
    <property type="protein sequence ID" value="GLC24223.1"/>
    <property type="molecule type" value="Genomic_DNA"/>
</dbReference>
<accession>A0AA37V9A3</accession>
<evidence type="ECO:0000259" key="7">
    <source>
        <dbReference type="Pfam" id="PF00154"/>
    </source>
</evidence>
<evidence type="ECO:0000313" key="9">
    <source>
        <dbReference type="Proteomes" id="UP001161325"/>
    </source>
</evidence>
<dbReference type="AlphaFoldDB" id="A0AA37V9A3"/>
<dbReference type="GO" id="GO:0003697">
    <property type="term" value="F:single-stranded DNA binding"/>
    <property type="evidence" value="ECO:0007669"/>
    <property type="project" value="InterPro"/>
</dbReference>
<comment type="caution">
    <text evidence="8">The sequence shown here is derived from an EMBL/GenBank/DDBJ whole genome shotgun (WGS) entry which is preliminary data.</text>
</comment>
<evidence type="ECO:0000256" key="6">
    <source>
        <dbReference type="SAM" id="MobiDB-lite"/>
    </source>
</evidence>